<dbReference type="GO" id="GO:0000139">
    <property type="term" value="C:Golgi membrane"/>
    <property type="evidence" value="ECO:0007669"/>
    <property type="project" value="UniProtKB-SubCell"/>
</dbReference>
<keyword evidence="6" id="KW-0333">Golgi apparatus</keyword>
<reference evidence="12" key="2">
    <citation type="submission" date="2023-04" db="EMBL/GenBank/DDBJ databases">
        <authorList>
            <person name="Bruccoleri R.E."/>
            <person name="Oakeley E.J."/>
            <person name="Faust A.-M."/>
            <person name="Dessus-Babus S."/>
            <person name="Altorfer M."/>
            <person name="Burckhardt D."/>
            <person name="Oertli M."/>
            <person name="Naumann U."/>
            <person name="Petersen F."/>
            <person name="Wong J."/>
        </authorList>
    </citation>
    <scope>NUCLEOTIDE SEQUENCE</scope>
    <source>
        <strain evidence="12">GSM-AAB239-AS_SAM_17_03QT</strain>
        <tissue evidence="12">Leaf</tissue>
    </source>
</reference>
<dbReference type="InterPro" id="IPR026057">
    <property type="entry name" value="TBL_C"/>
</dbReference>
<dbReference type="InterPro" id="IPR025846">
    <property type="entry name" value="TBL_N"/>
</dbReference>
<feature type="compositionally biased region" description="Polar residues" evidence="8">
    <location>
        <begin position="52"/>
        <end position="70"/>
    </location>
</feature>
<dbReference type="AlphaFoldDB" id="A0AAX6DP58"/>
<dbReference type="InterPro" id="IPR029962">
    <property type="entry name" value="TBL"/>
</dbReference>
<keyword evidence="3 9" id="KW-0812">Transmembrane</keyword>
<evidence type="ECO:0000256" key="5">
    <source>
        <dbReference type="ARBA" id="ARBA00022989"/>
    </source>
</evidence>
<protein>
    <submittedName>
        <fullName evidence="12">Protein ALTERED XYLOGLUCAN 4-like</fullName>
    </submittedName>
</protein>
<dbReference type="Proteomes" id="UP001140949">
    <property type="component" value="Unassembled WGS sequence"/>
</dbReference>
<accession>A0AAX6DP58</accession>
<sequence>MKASINDPIMEFKVLRNSPCSVLFLVLVVSSLSLLFILLSSNPSATIIEPKQQSIGNTDQNSSNFSSSIAQPPIDEDEDEVECDLFAGRWVRDAARPVYTNSTCTMMPSARNCAAHGKGMQHALWRWKPDGCELQRFDPVDFLSTVRGKKMAFVGDSLARNQMESLLCLLSQAATATPEDAYNGYSKFQTWHYPSHDFTLLFIWAEFLVEAKERTDANGTGTDAFDLHLDRVSPVWAEKLPELHYLIISAGNWFIRKNYLYDDGNLIGCVLCNNNDEDVKDLGLGYAVRRAFRTSLEHISRCRDCDDNLVTLLRTFSSNHFEDGGWFDGRCNRTEPLSEVEVRSAAPQRHWDFRTVQVEEMGRMKEGSEREGKGRMEVLDVTKAMMLRADGHPGASSLATRSDCLHWCLPGPVDMWNDVLLATLKKKRKRPLL</sequence>
<evidence type="ECO:0000256" key="2">
    <source>
        <dbReference type="ARBA" id="ARBA00007727"/>
    </source>
</evidence>
<evidence type="ECO:0000256" key="7">
    <source>
        <dbReference type="ARBA" id="ARBA00023136"/>
    </source>
</evidence>
<comment type="caution">
    <text evidence="12">The sequence shown here is derived from an EMBL/GenBank/DDBJ whole genome shotgun (WGS) entry which is preliminary data.</text>
</comment>
<dbReference type="EMBL" id="JANAVB010042820">
    <property type="protein sequence ID" value="KAJ6793567.1"/>
    <property type="molecule type" value="Genomic_DNA"/>
</dbReference>
<name>A0AAX6DP58_IRIPA</name>
<comment type="subcellular location">
    <subcellularLocation>
        <location evidence="1">Golgi apparatus membrane</location>
        <topology evidence="1">Single-pass type II membrane protein</topology>
    </subcellularLocation>
</comment>
<evidence type="ECO:0000256" key="8">
    <source>
        <dbReference type="SAM" id="MobiDB-lite"/>
    </source>
</evidence>
<feature type="transmembrane region" description="Helical" evidence="9">
    <location>
        <begin position="20"/>
        <end position="39"/>
    </location>
</feature>
<evidence type="ECO:0000256" key="3">
    <source>
        <dbReference type="ARBA" id="ARBA00022692"/>
    </source>
</evidence>
<dbReference type="PANTHER" id="PTHR32285:SF253">
    <property type="entry name" value="OS06G0234600 PROTEIN"/>
    <property type="match status" value="1"/>
</dbReference>
<dbReference type="GO" id="GO:1990538">
    <property type="term" value="F:xylan O-acetyltransferase activity"/>
    <property type="evidence" value="ECO:0007669"/>
    <property type="project" value="UniProtKB-ARBA"/>
</dbReference>
<feature type="domain" description="Trichome birefringence-like C-terminal" evidence="10">
    <location>
        <begin position="134"/>
        <end position="422"/>
    </location>
</feature>
<proteinExistence type="inferred from homology"/>
<dbReference type="Pfam" id="PF14416">
    <property type="entry name" value="PMR5N"/>
    <property type="match status" value="1"/>
</dbReference>
<evidence type="ECO:0000259" key="11">
    <source>
        <dbReference type="Pfam" id="PF14416"/>
    </source>
</evidence>
<gene>
    <name evidence="12" type="ORF">M6B38_234765</name>
</gene>
<organism evidence="12 13">
    <name type="scientific">Iris pallida</name>
    <name type="common">Sweet iris</name>
    <dbReference type="NCBI Taxonomy" id="29817"/>
    <lineage>
        <taxon>Eukaryota</taxon>
        <taxon>Viridiplantae</taxon>
        <taxon>Streptophyta</taxon>
        <taxon>Embryophyta</taxon>
        <taxon>Tracheophyta</taxon>
        <taxon>Spermatophyta</taxon>
        <taxon>Magnoliopsida</taxon>
        <taxon>Liliopsida</taxon>
        <taxon>Asparagales</taxon>
        <taxon>Iridaceae</taxon>
        <taxon>Iridoideae</taxon>
        <taxon>Irideae</taxon>
        <taxon>Iris</taxon>
    </lineage>
</organism>
<comment type="similarity">
    <text evidence="2">Belongs to the PC-esterase family. TBL subfamily.</text>
</comment>
<reference evidence="12" key="1">
    <citation type="journal article" date="2023" name="GigaByte">
        <title>Genome assembly of the bearded iris, Iris pallida Lam.</title>
        <authorList>
            <person name="Bruccoleri R.E."/>
            <person name="Oakeley E.J."/>
            <person name="Faust A.M.E."/>
            <person name="Altorfer M."/>
            <person name="Dessus-Babus S."/>
            <person name="Burckhardt D."/>
            <person name="Oertli M."/>
            <person name="Naumann U."/>
            <person name="Petersen F."/>
            <person name="Wong J."/>
        </authorList>
    </citation>
    <scope>NUCLEOTIDE SEQUENCE</scope>
    <source>
        <strain evidence="12">GSM-AAB239-AS_SAM_17_03QT</strain>
    </source>
</reference>
<evidence type="ECO:0000313" key="12">
    <source>
        <dbReference type="EMBL" id="KAJ6793567.1"/>
    </source>
</evidence>
<dbReference type="PANTHER" id="PTHR32285">
    <property type="entry name" value="PROTEIN TRICHOME BIREFRINGENCE-LIKE 9-RELATED"/>
    <property type="match status" value="1"/>
</dbReference>
<evidence type="ECO:0000256" key="9">
    <source>
        <dbReference type="SAM" id="Phobius"/>
    </source>
</evidence>
<keyword evidence="13" id="KW-1185">Reference proteome</keyword>
<evidence type="ECO:0000259" key="10">
    <source>
        <dbReference type="Pfam" id="PF13839"/>
    </source>
</evidence>
<dbReference type="Pfam" id="PF13839">
    <property type="entry name" value="PC-Esterase"/>
    <property type="match status" value="1"/>
</dbReference>
<evidence type="ECO:0000256" key="6">
    <source>
        <dbReference type="ARBA" id="ARBA00023034"/>
    </source>
</evidence>
<evidence type="ECO:0000256" key="1">
    <source>
        <dbReference type="ARBA" id="ARBA00004323"/>
    </source>
</evidence>
<evidence type="ECO:0000256" key="4">
    <source>
        <dbReference type="ARBA" id="ARBA00022968"/>
    </source>
</evidence>
<feature type="region of interest" description="Disordered" evidence="8">
    <location>
        <begin position="52"/>
        <end position="76"/>
    </location>
</feature>
<keyword evidence="5 9" id="KW-1133">Transmembrane helix</keyword>
<keyword evidence="4" id="KW-0735">Signal-anchor</keyword>
<evidence type="ECO:0000313" key="13">
    <source>
        <dbReference type="Proteomes" id="UP001140949"/>
    </source>
</evidence>
<keyword evidence="7 9" id="KW-0472">Membrane</keyword>
<feature type="domain" description="Trichome birefringence-like N-terminal" evidence="11">
    <location>
        <begin position="82"/>
        <end position="133"/>
    </location>
</feature>